<dbReference type="SUPFAM" id="SSF117281">
    <property type="entry name" value="Kelch motif"/>
    <property type="match status" value="1"/>
</dbReference>
<dbReference type="AlphaFoldDB" id="A0AAD7T4K8"/>
<evidence type="ECO:0000313" key="4">
    <source>
        <dbReference type="EMBL" id="KAJ8413838.1"/>
    </source>
</evidence>
<name>A0AAD7T4K8_9TELE</name>
<proteinExistence type="predicted"/>
<keyword evidence="5" id="KW-1185">Reference proteome</keyword>
<dbReference type="PANTHER" id="PTHR45632">
    <property type="entry name" value="LD33804P"/>
    <property type="match status" value="1"/>
</dbReference>
<keyword evidence="1" id="KW-0880">Kelch repeat</keyword>
<dbReference type="InterPro" id="IPR056737">
    <property type="entry name" value="Beta-prop_ATRN-MKLN-like"/>
</dbReference>
<feature type="domain" description="Attractin/MKLN-like beta-propeller" evidence="3">
    <location>
        <begin position="4"/>
        <end position="222"/>
    </location>
</feature>
<dbReference type="Gene3D" id="2.120.10.80">
    <property type="entry name" value="Kelch-type beta propeller"/>
    <property type="match status" value="1"/>
</dbReference>
<comment type="caution">
    <text evidence="4">The sequence shown here is derived from an EMBL/GenBank/DDBJ whole genome shotgun (WGS) entry which is preliminary data.</text>
</comment>
<evidence type="ECO:0000256" key="2">
    <source>
        <dbReference type="ARBA" id="ARBA00022737"/>
    </source>
</evidence>
<gene>
    <name evidence="4" type="ORF">AAFF_G00064360</name>
</gene>
<accession>A0AAD7T4K8</accession>
<dbReference type="PANTHER" id="PTHR45632:SF15">
    <property type="entry name" value="BTB DOMAIN-CONTAINING PROTEIN"/>
    <property type="match status" value="1"/>
</dbReference>
<evidence type="ECO:0000256" key="1">
    <source>
        <dbReference type="ARBA" id="ARBA00022441"/>
    </source>
</evidence>
<evidence type="ECO:0000259" key="3">
    <source>
        <dbReference type="Pfam" id="PF24981"/>
    </source>
</evidence>
<dbReference type="InterPro" id="IPR015915">
    <property type="entry name" value="Kelch-typ_b-propeller"/>
</dbReference>
<dbReference type="SMART" id="SM00612">
    <property type="entry name" value="Kelch"/>
    <property type="match status" value="4"/>
</dbReference>
<keyword evidence="2" id="KW-0677">Repeat</keyword>
<sequence length="293" mass="32088">MEAPLYNHCCVVLNNFLFVLGGQHRFDPCGKQPTNEVHRYDPRTESWIQVAAMLEKRTRFHSDVLSGALVAVAGGTLLGKLTASTERYSPGEDRWELAAPLPVPVVDHAGATHGGILYISGGFSGGETLSHLYSFLPRLKRWIPNRPMAFPRCDHGMASVQGALYCVGGRTLSKVGEWVHVDEMEFYRPAVDQWTTVRVSPLGCSQFGLTASGPRLYVTGGGSLRSRTKNRGVFAYASRDRKWERAGMLPLPLVDHCACTLSISGQTLRRVKSDPPCAIASPGTSTLDLFVLE</sequence>
<dbReference type="EMBL" id="JAINUG010000014">
    <property type="protein sequence ID" value="KAJ8413838.1"/>
    <property type="molecule type" value="Genomic_DNA"/>
</dbReference>
<dbReference type="Proteomes" id="UP001221898">
    <property type="component" value="Unassembled WGS sequence"/>
</dbReference>
<dbReference type="Pfam" id="PF24981">
    <property type="entry name" value="Beta-prop_ATRN-LZTR1"/>
    <property type="match status" value="1"/>
</dbReference>
<organism evidence="4 5">
    <name type="scientific">Aldrovandia affinis</name>
    <dbReference type="NCBI Taxonomy" id="143900"/>
    <lineage>
        <taxon>Eukaryota</taxon>
        <taxon>Metazoa</taxon>
        <taxon>Chordata</taxon>
        <taxon>Craniata</taxon>
        <taxon>Vertebrata</taxon>
        <taxon>Euteleostomi</taxon>
        <taxon>Actinopterygii</taxon>
        <taxon>Neopterygii</taxon>
        <taxon>Teleostei</taxon>
        <taxon>Notacanthiformes</taxon>
        <taxon>Halosauridae</taxon>
        <taxon>Aldrovandia</taxon>
    </lineage>
</organism>
<reference evidence="4" key="1">
    <citation type="journal article" date="2023" name="Science">
        <title>Genome structures resolve the early diversification of teleost fishes.</title>
        <authorList>
            <person name="Parey E."/>
            <person name="Louis A."/>
            <person name="Montfort J."/>
            <person name="Bouchez O."/>
            <person name="Roques C."/>
            <person name="Iampietro C."/>
            <person name="Lluch J."/>
            <person name="Castinel A."/>
            <person name="Donnadieu C."/>
            <person name="Desvignes T."/>
            <person name="Floi Bucao C."/>
            <person name="Jouanno E."/>
            <person name="Wen M."/>
            <person name="Mejri S."/>
            <person name="Dirks R."/>
            <person name="Jansen H."/>
            <person name="Henkel C."/>
            <person name="Chen W.J."/>
            <person name="Zahm M."/>
            <person name="Cabau C."/>
            <person name="Klopp C."/>
            <person name="Thompson A.W."/>
            <person name="Robinson-Rechavi M."/>
            <person name="Braasch I."/>
            <person name="Lecointre G."/>
            <person name="Bobe J."/>
            <person name="Postlethwait J.H."/>
            <person name="Berthelot C."/>
            <person name="Roest Crollius H."/>
            <person name="Guiguen Y."/>
        </authorList>
    </citation>
    <scope>NUCLEOTIDE SEQUENCE</scope>
    <source>
        <strain evidence="4">NC1722</strain>
    </source>
</reference>
<dbReference type="InterPro" id="IPR006652">
    <property type="entry name" value="Kelch_1"/>
</dbReference>
<evidence type="ECO:0000313" key="5">
    <source>
        <dbReference type="Proteomes" id="UP001221898"/>
    </source>
</evidence>
<protein>
    <recommendedName>
        <fullName evidence="3">Attractin/MKLN-like beta-propeller domain-containing protein</fullName>
    </recommendedName>
</protein>